<dbReference type="Proteomes" id="UP000179001">
    <property type="component" value="Unassembled WGS sequence"/>
</dbReference>
<protein>
    <recommendedName>
        <fullName evidence="3">50S ribosomal protein L7/L12</fullName>
    </recommendedName>
</protein>
<evidence type="ECO:0000313" key="1">
    <source>
        <dbReference type="EMBL" id="OGF31026.1"/>
    </source>
</evidence>
<evidence type="ECO:0000313" key="2">
    <source>
        <dbReference type="Proteomes" id="UP000179001"/>
    </source>
</evidence>
<comment type="caution">
    <text evidence="1">The sequence shown here is derived from an EMBL/GenBank/DDBJ whole genome shotgun (WGS) entry which is preliminary data.</text>
</comment>
<sequence>MEAINGIQKQLDRLKLAITGQRNFVSDNEESVSSKVLQELDGKDGVVMKNTQEKVIEGVFDGQNMIGADGQQYDVPANYASKSKLVEGDILKLTINNIGAFLYKQIKPIDRMRLVGTLEQDSQNMQYFAVSGNKRWRLLTASVTYFHGEAGDEVVFFVPNEGMSRWAAVENIIQK</sequence>
<proteinExistence type="predicted"/>
<name>A0A1F5SWZ0_9BACT</name>
<dbReference type="STRING" id="1798002.A2478_00265"/>
<reference evidence="1 2" key="1">
    <citation type="journal article" date="2016" name="Nat. Commun.">
        <title>Thousands of microbial genomes shed light on interconnected biogeochemical processes in an aquifer system.</title>
        <authorList>
            <person name="Anantharaman K."/>
            <person name="Brown C.T."/>
            <person name="Hug L.A."/>
            <person name="Sharon I."/>
            <person name="Castelle C.J."/>
            <person name="Probst A.J."/>
            <person name="Thomas B.C."/>
            <person name="Singh A."/>
            <person name="Wilkins M.J."/>
            <person name="Karaoz U."/>
            <person name="Brodie E.L."/>
            <person name="Williams K.H."/>
            <person name="Hubbard S.S."/>
            <person name="Banfield J.F."/>
        </authorList>
    </citation>
    <scope>NUCLEOTIDE SEQUENCE [LARGE SCALE GENOMIC DNA]</scope>
</reference>
<dbReference type="AlphaFoldDB" id="A0A1F5SWZ0"/>
<evidence type="ECO:0008006" key="3">
    <source>
        <dbReference type="Google" id="ProtNLM"/>
    </source>
</evidence>
<accession>A0A1F5SWZ0</accession>
<dbReference type="EMBL" id="MFGJ01000008">
    <property type="protein sequence ID" value="OGF31026.1"/>
    <property type="molecule type" value="Genomic_DNA"/>
</dbReference>
<organism evidence="1 2">
    <name type="scientific">Candidatus Falkowbacteria bacterium RIFOXYC2_FULL_36_12</name>
    <dbReference type="NCBI Taxonomy" id="1798002"/>
    <lineage>
        <taxon>Bacteria</taxon>
        <taxon>Candidatus Falkowiibacteriota</taxon>
    </lineage>
</organism>
<gene>
    <name evidence="1" type="ORF">A2478_00265</name>
</gene>